<protein>
    <recommendedName>
        <fullName evidence="1">Reverse transcriptase zinc-binding domain-containing protein</fullName>
    </recommendedName>
</protein>
<accession>A0A3P6GUX8</accession>
<dbReference type="Pfam" id="PF13966">
    <property type="entry name" value="zf-RVT"/>
    <property type="match status" value="1"/>
</dbReference>
<reference evidence="2" key="1">
    <citation type="submission" date="2018-11" db="EMBL/GenBank/DDBJ databases">
        <authorList>
            <consortium name="Genoscope - CEA"/>
            <person name="William W."/>
        </authorList>
    </citation>
    <scope>NUCLEOTIDE SEQUENCE</scope>
</reference>
<gene>
    <name evidence="2" type="ORF">BOLC6T35225H</name>
</gene>
<evidence type="ECO:0000259" key="1">
    <source>
        <dbReference type="Pfam" id="PF13966"/>
    </source>
</evidence>
<organism evidence="2">
    <name type="scientific">Brassica oleracea</name>
    <name type="common">Wild cabbage</name>
    <dbReference type="NCBI Taxonomy" id="3712"/>
    <lineage>
        <taxon>Eukaryota</taxon>
        <taxon>Viridiplantae</taxon>
        <taxon>Streptophyta</taxon>
        <taxon>Embryophyta</taxon>
        <taxon>Tracheophyta</taxon>
        <taxon>Spermatophyta</taxon>
        <taxon>Magnoliopsida</taxon>
        <taxon>eudicotyledons</taxon>
        <taxon>Gunneridae</taxon>
        <taxon>Pentapetalae</taxon>
        <taxon>rosids</taxon>
        <taxon>malvids</taxon>
        <taxon>Brassicales</taxon>
        <taxon>Brassicaceae</taxon>
        <taxon>Brassiceae</taxon>
        <taxon>Brassica</taxon>
    </lineage>
</organism>
<sequence>MTTGHNINPISAMNWFKDVWSGAFSPKLKVFLWPILQRALPFGENLQRKGYTTDVSSRRCGATESEMHIFFNCNFAQRVWNLLPINNVVHLAAQQTFDSILVTSRKTLCLPRTCIIENILPWVCWQIWIARNQLIFENKTSSPEEVVLRSITSAREWLSPQDTKQRTTG</sequence>
<dbReference type="InterPro" id="IPR026960">
    <property type="entry name" value="RVT-Znf"/>
</dbReference>
<dbReference type="EMBL" id="LR031880">
    <property type="protein sequence ID" value="VDD59772.1"/>
    <property type="molecule type" value="Genomic_DNA"/>
</dbReference>
<name>A0A3P6GUX8_BRAOL</name>
<feature type="domain" description="Reverse transcriptase zinc-binding" evidence="1">
    <location>
        <begin position="12"/>
        <end position="80"/>
    </location>
</feature>
<proteinExistence type="predicted"/>
<evidence type="ECO:0000313" key="2">
    <source>
        <dbReference type="EMBL" id="VDD59772.1"/>
    </source>
</evidence>
<dbReference type="AlphaFoldDB" id="A0A3P6GUX8"/>